<dbReference type="EMBL" id="CM001233">
    <property type="protein sequence ID" value="EHA51794.1"/>
    <property type="molecule type" value="Genomic_DNA"/>
</dbReference>
<name>G4N3B6_PYRO7</name>
<feature type="region of interest" description="Disordered" evidence="1">
    <location>
        <begin position="161"/>
        <end position="204"/>
    </location>
</feature>
<dbReference type="KEGG" id="mgr:MGG_07665"/>
<dbReference type="HOGENOM" id="CLU_855491_0_0_1"/>
<protein>
    <submittedName>
        <fullName evidence="3">Uncharacterized protein</fullName>
    </submittedName>
</protein>
<keyword evidence="4" id="KW-1185">Reference proteome</keyword>
<feature type="compositionally biased region" description="Low complexity" evidence="1">
    <location>
        <begin position="174"/>
        <end position="189"/>
    </location>
</feature>
<feature type="transmembrane region" description="Helical" evidence="2">
    <location>
        <begin position="219"/>
        <end position="243"/>
    </location>
</feature>
<gene>
    <name evidence="3" type="ORF">MGG_07665</name>
</gene>
<proteinExistence type="predicted"/>
<evidence type="ECO:0000313" key="3">
    <source>
        <dbReference type="EMBL" id="EHA51794.1"/>
    </source>
</evidence>
<keyword evidence="2" id="KW-1133">Transmembrane helix</keyword>
<organism evidence="3 4">
    <name type="scientific">Pyricularia oryzae (strain 70-15 / ATCC MYA-4617 / FGSC 8958)</name>
    <name type="common">Rice blast fungus</name>
    <name type="synonym">Magnaporthe oryzae</name>
    <dbReference type="NCBI Taxonomy" id="242507"/>
    <lineage>
        <taxon>Eukaryota</taxon>
        <taxon>Fungi</taxon>
        <taxon>Dikarya</taxon>
        <taxon>Ascomycota</taxon>
        <taxon>Pezizomycotina</taxon>
        <taxon>Sordariomycetes</taxon>
        <taxon>Sordariomycetidae</taxon>
        <taxon>Magnaporthales</taxon>
        <taxon>Pyriculariaceae</taxon>
        <taxon>Pyricularia</taxon>
    </lineage>
</organism>
<dbReference type="VEuPathDB" id="FungiDB:MGG_07665"/>
<dbReference type="RefSeq" id="XP_003711601.1">
    <property type="nucleotide sequence ID" value="XM_003711553.1"/>
</dbReference>
<dbReference type="GeneID" id="2683585"/>
<dbReference type="Proteomes" id="UP000009058">
    <property type="component" value="Chromosome 3"/>
</dbReference>
<reference key="2">
    <citation type="submission" date="2011-05" db="EMBL/GenBank/DDBJ databases">
        <title>The Genome Sequence of Magnaporthe oryzae 70-15.</title>
        <authorList>
            <consortium name="The Broad Institute Genome Sequencing Platform"/>
            <person name="Ma L.-J."/>
            <person name="Dead R."/>
            <person name="Young S.K."/>
            <person name="Zeng Q."/>
            <person name="Gargeya S."/>
            <person name="Fitzgerald M."/>
            <person name="Haas B."/>
            <person name="Abouelleil A."/>
            <person name="Alvarado L."/>
            <person name="Arachchi H.M."/>
            <person name="Berlin A."/>
            <person name="Brown A."/>
            <person name="Chapman S.B."/>
            <person name="Chen Z."/>
            <person name="Dunbar C."/>
            <person name="Freedman E."/>
            <person name="Gearin G."/>
            <person name="Gellesch M."/>
            <person name="Goldberg J."/>
            <person name="Griggs A."/>
            <person name="Gujja S."/>
            <person name="Heiman D."/>
            <person name="Howarth C."/>
            <person name="Larson L."/>
            <person name="Lui A."/>
            <person name="MacDonald P.J.P."/>
            <person name="Mehta T."/>
            <person name="Montmayeur A."/>
            <person name="Murphy C."/>
            <person name="Neiman D."/>
            <person name="Pearson M."/>
            <person name="Priest M."/>
            <person name="Roberts A."/>
            <person name="Saif S."/>
            <person name="Shea T."/>
            <person name="Shenoy N."/>
            <person name="Sisk P."/>
            <person name="Stolte C."/>
            <person name="Sykes S."/>
            <person name="Yandava C."/>
            <person name="Wortman J."/>
            <person name="Nusbaum C."/>
            <person name="Birren B."/>
        </authorList>
    </citation>
    <scope>NUCLEOTIDE SEQUENCE</scope>
    <source>
        <strain>70-15</strain>
    </source>
</reference>
<evidence type="ECO:0000256" key="1">
    <source>
        <dbReference type="SAM" id="MobiDB-lite"/>
    </source>
</evidence>
<dbReference type="OMA" id="WTIEGIP"/>
<keyword evidence="2" id="KW-0472">Membrane</keyword>
<dbReference type="InParanoid" id="G4N3B6"/>
<evidence type="ECO:0000313" key="4">
    <source>
        <dbReference type="Proteomes" id="UP000009058"/>
    </source>
</evidence>
<dbReference type="OrthoDB" id="3689214at2759"/>
<evidence type="ECO:0000256" key="2">
    <source>
        <dbReference type="SAM" id="Phobius"/>
    </source>
</evidence>
<accession>G4N3B6</accession>
<dbReference type="AlphaFoldDB" id="G4N3B6"/>
<reference evidence="3 4" key="1">
    <citation type="journal article" date="2005" name="Nature">
        <title>The genome sequence of the rice blast fungus Magnaporthe grisea.</title>
        <authorList>
            <person name="Dean R.A."/>
            <person name="Talbot N.J."/>
            <person name="Ebbole D.J."/>
            <person name="Farman M.L."/>
            <person name="Mitchell T.K."/>
            <person name="Orbach M.J."/>
            <person name="Thon M."/>
            <person name="Kulkarni R."/>
            <person name="Xu J.R."/>
            <person name="Pan H."/>
            <person name="Read N.D."/>
            <person name="Lee Y.H."/>
            <person name="Carbone I."/>
            <person name="Brown D."/>
            <person name="Oh Y.Y."/>
            <person name="Donofrio N."/>
            <person name="Jeong J.S."/>
            <person name="Soanes D.M."/>
            <person name="Djonovic S."/>
            <person name="Kolomiets E."/>
            <person name="Rehmeyer C."/>
            <person name="Li W."/>
            <person name="Harding M."/>
            <person name="Kim S."/>
            <person name="Lebrun M.H."/>
            <person name="Bohnert H."/>
            <person name="Coughlan S."/>
            <person name="Butler J."/>
            <person name="Calvo S."/>
            <person name="Ma L.J."/>
            <person name="Nicol R."/>
            <person name="Purcell S."/>
            <person name="Nusbaum C."/>
            <person name="Galagan J.E."/>
            <person name="Birren B.W."/>
        </authorList>
    </citation>
    <scope>NUCLEOTIDE SEQUENCE [LARGE SCALE GENOMIC DNA]</scope>
    <source>
        <strain evidence="4">70-15 / ATCC MYA-4617 / FGSC 8958</strain>
    </source>
</reference>
<dbReference type="eggNOG" id="ENOG502STAJ">
    <property type="taxonomic scope" value="Eukaryota"/>
</dbReference>
<sequence length="325" mass="35726">MGTVKLHNFKGWLSSIILAYYLFTLQHARVAAQATIQDVMWNMPNGRAPRFSQTFTTGQTIPISWNPYNGTMVDLWLTPFDPDIGVEFSLLIKQGIDLSKRSPDHLWTIEGIPLDVLRRTPKFVLRFTPEQKGSDPKFNREDPELSSKGFLIVQGAEKGIKASTTEMTTDSRATETAVSSATTSQLTPTPTNPPPPEDTDGQPAIINSENQAELGMGSIVGIAVGSLAALTLSVGLTVWCLCFRRRGTVGKTQLQRGEGVSREYMISPPRGHGSDTFHLDQSKTEDIRLSELTTARPTVELEDKYYTSKSGVGPETYGRAELYAG</sequence>
<keyword evidence="2" id="KW-0812">Transmembrane</keyword>